<evidence type="ECO:0000313" key="2">
    <source>
        <dbReference type="EMBL" id="KAK7005444.1"/>
    </source>
</evidence>
<dbReference type="AlphaFoldDB" id="A0AAW0A8P6"/>
<dbReference type="EMBL" id="JAWWNJ010000078">
    <property type="protein sequence ID" value="KAK7005444.1"/>
    <property type="molecule type" value="Genomic_DNA"/>
</dbReference>
<comment type="caution">
    <text evidence="2">The sequence shown here is derived from an EMBL/GenBank/DDBJ whole genome shotgun (WGS) entry which is preliminary data.</text>
</comment>
<keyword evidence="3" id="KW-1185">Reference proteome</keyword>
<organism evidence="2 3">
    <name type="scientific">Favolaschia claudopus</name>
    <dbReference type="NCBI Taxonomy" id="2862362"/>
    <lineage>
        <taxon>Eukaryota</taxon>
        <taxon>Fungi</taxon>
        <taxon>Dikarya</taxon>
        <taxon>Basidiomycota</taxon>
        <taxon>Agaricomycotina</taxon>
        <taxon>Agaricomycetes</taxon>
        <taxon>Agaricomycetidae</taxon>
        <taxon>Agaricales</taxon>
        <taxon>Marasmiineae</taxon>
        <taxon>Mycenaceae</taxon>
        <taxon>Favolaschia</taxon>
    </lineage>
</organism>
<accession>A0AAW0A8P6</accession>
<evidence type="ECO:0000256" key="1">
    <source>
        <dbReference type="SAM" id="MobiDB-lite"/>
    </source>
</evidence>
<feature type="region of interest" description="Disordered" evidence="1">
    <location>
        <begin position="143"/>
        <end position="186"/>
    </location>
</feature>
<name>A0AAW0A8P6_9AGAR</name>
<feature type="compositionally biased region" description="Polar residues" evidence="1">
    <location>
        <begin position="143"/>
        <end position="152"/>
    </location>
</feature>
<gene>
    <name evidence="2" type="ORF">R3P38DRAFT_2794628</name>
</gene>
<proteinExistence type="predicted"/>
<reference evidence="2 3" key="1">
    <citation type="journal article" date="2024" name="J Genomics">
        <title>Draft genome sequencing and assembly of Favolaschia claudopus CIRM-BRFM 2984 isolated from oak limbs.</title>
        <authorList>
            <person name="Navarro D."/>
            <person name="Drula E."/>
            <person name="Chaduli D."/>
            <person name="Cazenave R."/>
            <person name="Ahrendt S."/>
            <person name="Wang J."/>
            <person name="Lipzen A."/>
            <person name="Daum C."/>
            <person name="Barry K."/>
            <person name="Grigoriev I.V."/>
            <person name="Favel A."/>
            <person name="Rosso M.N."/>
            <person name="Martin F."/>
        </authorList>
    </citation>
    <scope>NUCLEOTIDE SEQUENCE [LARGE SCALE GENOMIC DNA]</scope>
    <source>
        <strain evidence="2 3">CIRM-BRFM 2984</strain>
    </source>
</reference>
<dbReference type="Proteomes" id="UP001362999">
    <property type="component" value="Unassembled WGS sequence"/>
</dbReference>
<sequence length="292" mass="33276">MSAASRLHDLLFLHSIHRCRVVLDSFVNTLNHVQLVPHKLAEARLGSGHLHQSKTLITYSRRLMTSFRRVQRIDRPQLRMVALAWAPAFFRGSILVFEHTLPTGEWQFSQHSRIGGVSYVRRAVDPTYKRFCHRTATLHAVSTNQQVAASSSIKRRHQTRPEERSEKPGLPARQHHRLNYEPGIPSGKMKAWRAHQERPIQTIRTIGEWNGERTNKNNSPIVIQMIARMESSRAALDGIKRPDCDITPFLKVNVLVDHGFVFVPGEKKKIARFPSPEPSHTAVALEAYCSGE</sequence>
<evidence type="ECO:0000313" key="3">
    <source>
        <dbReference type="Proteomes" id="UP001362999"/>
    </source>
</evidence>
<protein>
    <submittedName>
        <fullName evidence="2">Uncharacterized protein</fullName>
    </submittedName>
</protein>